<evidence type="ECO:0000313" key="3">
    <source>
        <dbReference type="EMBL" id="GJS78414.1"/>
    </source>
</evidence>
<dbReference type="InterPro" id="IPR000477">
    <property type="entry name" value="RT_dom"/>
</dbReference>
<evidence type="ECO:0000259" key="2">
    <source>
        <dbReference type="PROSITE" id="PS50994"/>
    </source>
</evidence>
<dbReference type="GO" id="GO:0003964">
    <property type="term" value="F:RNA-directed DNA polymerase activity"/>
    <property type="evidence" value="ECO:0007669"/>
    <property type="project" value="UniProtKB-KW"/>
</dbReference>
<evidence type="ECO:0000256" key="1">
    <source>
        <dbReference type="SAM" id="MobiDB-lite"/>
    </source>
</evidence>
<dbReference type="InterPro" id="IPR001584">
    <property type="entry name" value="Integrase_cat-core"/>
</dbReference>
<reference evidence="3" key="1">
    <citation type="journal article" date="2022" name="Int. J. Mol. Sci.">
        <title>Draft Genome of Tanacetum Coccineum: Genomic Comparison of Closely Related Tanacetum-Family Plants.</title>
        <authorList>
            <person name="Yamashiro T."/>
            <person name="Shiraishi A."/>
            <person name="Nakayama K."/>
            <person name="Satake H."/>
        </authorList>
    </citation>
    <scope>NUCLEOTIDE SEQUENCE</scope>
</reference>
<sequence length="657" mass="75097">MHAAEEEDRRDDQVRQIIAIHQRIKPERQAKVTKEGGNGRKRQAPNHLDDSTMGEGEEDRTEGPMIIEAEKESLRTLYIRGRRSVLRSSIRTLLRQDPARNKKPDDPSYHITHRIQWRNHLADRPDIPTSKDRTGIRKIRAVPSTAHRMLKFPVKGGTVTIRSSRVIPMEYAMISGPNTQHPVTSQKKGAKNNVLSQSKPGCFWPEASRTETGVPRHIAEHRLNVREGCLPIRQKKRGQAPKRNKAIQEEVEKLVDAGIMKEVHYHSWLSNPVMVKKHDGSWRMCVDFKDLNKACPQDGYPLPEIDWKVESLCGYPLKCFLDAYKGYHQIKMAEEDEEKTHSLTSKRDILYTKIVRSPKNAGATYQRLVDRAFQKQIGRNLEVYVDDLVIKSHTEEEIIRDIAETFKNSGKINMKLNPKNALMESRRGFGLPGEIVSDNGKQFRDNPFKDWCEKLCIRQCFASVMHPQTNGLVERANRSLGEGIKARLDERSKDWIGELSHVLWAHRTMIKSSNGETPFSLTYDTEAVIPAEIGMPTLRTAEVDLTGNDEALEINLDLIEEKREQAAIQEAKSKAKMEKYYNSKVRGTSFKPGDMVYRNNDASHAKDGGKLGPKWEGPYEVTEALGKGAYKLKDRKGNELPRTWNICNLKKCYIHEV</sequence>
<organism evidence="3 4">
    <name type="scientific">Tanacetum coccineum</name>
    <dbReference type="NCBI Taxonomy" id="301880"/>
    <lineage>
        <taxon>Eukaryota</taxon>
        <taxon>Viridiplantae</taxon>
        <taxon>Streptophyta</taxon>
        <taxon>Embryophyta</taxon>
        <taxon>Tracheophyta</taxon>
        <taxon>Spermatophyta</taxon>
        <taxon>Magnoliopsida</taxon>
        <taxon>eudicotyledons</taxon>
        <taxon>Gunneridae</taxon>
        <taxon>Pentapetalae</taxon>
        <taxon>asterids</taxon>
        <taxon>campanulids</taxon>
        <taxon>Asterales</taxon>
        <taxon>Asteraceae</taxon>
        <taxon>Asteroideae</taxon>
        <taxon>Anthemideae</taxon>
        <taxon>Anthemidinae</taxon>
        <taxon>Tanacetum</taxon>
    </lineage>
</organism>
<gene>
    <name evidence="3" type="ORF">Tco_0728295</name>
</gene>
<dbReference type="SUPFAM" id="SSF56672">
    <property type="entry name" value="DNA/RNA polymerases"/>
    <property type="match status" value="1"/>
</dbReference>
<dbReference type="PANTHER" id="PTHR37984">
    <property type="entry name" value="PROTEIN CBG26694"/>
    <property type="match status" value="1"/>
</dbReference>
<accession>A0ABQ4YKR4</accession>
<proteinExistence type="predicted"/>
<feature type="compositionally biased region" description="Basic and acidic residues" evidence="1">
    <location>
        <begin position="24"/>
        <end position="38"/>
    </location>
</feature>
<dbReference type="SUPFAM" id="SSF53098">
    <property type="entry name" value="Ribonuclease H-like"/>
    <property type="match status" value="1"/>
</dbReference>
<keyword evidence="4" id="KW-1185">Reference proteome</keyword>
<comment type="caution">
    <text evidence="3">The sequence shown here is derived from an EMBL/GenBank/DDBJ whole genome shotgun (WGS) entry which is preliminary data.</text>
</comment>
<dbReference type="InterPro" id="IPR012337">
    <property type="entry name" value="RNaseH-like_sf"/>
</dbReference>
<dbReference type="Gene3D" id="3.10.10.10">
    <property type="entry name" value="HIV Type 1 Reverse Transcriptase, subunit A, domain 1"/>
    <property type="match status" value="1"/>
</dbReference>
<dbReference type="PROSITE" id="PS50994">
    <property type="entry name" value="INTEGRASE"/>
    <property type="match status" value="1"/>
</dbReference>
<dbReference type="Gene3D" id="3.30.420.10">
    <property type="entry name" value="Ribonuclease H-like superfamily/Ribonuclease H"/>
    <property type="match status" value="1"/>
</dbReference>
<feature type="domain" description="Integrase catalytic" evidence="2">
    <location>
        <begin position="354"/>
        <end position="526"/>
    </location>
</feature>
<dbReference type="InterPro" id="IPR043502">
    <property type="entry name" value="DNA/RNA_pol_sf"/>
</dbReference>
<protein>
    <submittedName>
        <fullName evidence="3">Reverse transcriptase domain-containing protein</fullName>
    </submittedName>
</protein>
<dbReference type="Pfam" id="PF00078">
    <property type="entry name" value="RVT_1"/>
    <property type="match status" value="1"/>
</dbReference>
<dbReference type="InterPro" id="IPR050951">
    <property type="entry name" value="Retrovirus_Pol_polyprotein"/>
</dbReference>
<reference evidence="3" key="2">
    <citation type="submission" date="2022-01" db="EMBL/GenBank/DDBJ databases">
        <authorList>
            <person name="Yamashiro T."/>
            <person name="Shiraishi A."/>
            <person name="Satake H."/>
            <person name="Nakayama K."/>
        </authorList>
    </citation>
    <scope>NUCLEOTIDE SEQUENCE</scope>
</reference>
<keyword evidence="3" id="KW-0548">Nucleotidyltransferase</keyword>
<dbReference type="Proteomes" id="UP001151760">
    <property type="component" value="Unassembled WGS sequence"/>
</dbReference>
<keyword evidence="3" id="KW-0808">Transferase</keyword>
<name>A0ABQ4YKR4_9ASTR</name>
<dbReference type="EMBL" id="BQNB010010523">
    <property type="protein sequence ID" value="GJS78414.1"/>
    <property type="molecule type" value="Genomic_DNA"/>
</dbReference>
<dbReference type="CDD" id="cd01647">
    <property type="entry name" value="RT_LTR"/>
    <property type="match status" value="1"/>
</dbReference>
<dbReference type="PANTHER" id="PTHR37984:SF5">
    <property type="entry name" value="PROTEIN NYNRIN-LIKE"/>
    <property type="match status" value="1"/>
</dbReference>
<dbReference type="InterPro" id="IPR036397">
    <property type="entry name" value="RNaseH_sf"/>
</dbReference>
<feature type="region of interest" description="Disordered" evidence="1">
    <location>
        <begin position="20"/>
        <end position="62"/>
    </location>
</feature>
<evidence type="ECO:0000313" key="4">
    <source>
        <dbReference type="Proteomes" id="UP001151760"/>
    </source>
</evidence>
<keyword evidence="3" id="KW-0695">RNA-directed DNA polymerase</keyword>